<dbReference type="GO" id="GO:0005509">
    <property type="term" value="F:calcium ion binding"/>
    <property type="evidence" value="ECO:0007669"/>
    <property type="project" value="InterPro"/>
</dbReference>
<keyword evidence="2" id="KW-0106">Calcium</keyword>
<gene>
    <name evidence="5" type="primary">S100A7</name>
</gene>
<accession>A0A9B0WP11</accession>
<dbReference type="GeneID" id="102840438"/>
<dbReference type="InterPro" id="IPR011992">
    <property type="entry name" value="EF-hand-dom_pair"/>
</dbReference>
<reference evidence="5" key="1">
    <citation type="submission" date="2025-08" db="UniProtKB">
        <authorList>
            <consortium name="RefSeq"/>
        </authorList>
    </citation>
    <scope>IDENTIFICATION</scope>
    <source>
        <tissue evidence="5">Spleen</tissue>
    </source>
</reference>
<keyword evidence="4" id="KW-1185">Reference proteome</keyword>
<dbReference type="PROSITE" id="PS00018">
    <property type="entry name" value="EF_HAND_1"/>
    <property type="match status" value="1"/>
</dbReference>
<name>A0A9B0WP11_CHRAS</name>
<dbReference type="Gene3D" id="1.10.238.10">
    <property type="entry name" value="EF-hand"/>
    <property type="match status" value="1"/>
</dbReference>
<dbReference type="RefSeq" id="XP_006861780.1">
    <property type="nucleotide sequence ID" value="XM_006861718.1"/>
</dbReference>
<evidence type="ECO:0000313" key="4">
    <source>
        <dbReference type="Proteomes" id="UP000504623"/>
    </source>
</evidence>
<dbReference type="PROSITE" id="PS50222">
    <property type="entry name" value="EF_HAND_2"/>
    <property type="match status" value="1"/>
</dbReference>
<dbReference type="InterPro" id="IPR002048">
    <property type="entry name" value="EF_hand_dom"/>
</dbReference>
<keyword evidence="1" id="KW-0479">Metal-binding</keyword>
<organism evidence="4 5">
    <name type="scientific">Chrysochloris asiatica</name>
    <name type="common">Cape golden mole</name>
    <dbReference type="NCBI Taxonomy" id="185453"/>
    <lineage>
        <taxon>Eukaryota</taxon>
        <taxon>Metazoa</taxon>
        <taxon>Chordata</taxon>
        <taxon>Craniata</taxon>
        <taxon>Vertebrata</taxon>
        <taxon>Euteleostomi</taxon>
        <taxon>Mammalia</taxon>
        <taxon>Eutheria</taxon>
        <taxon>Afrotheria</taxon>
        <taxon>Chrysochloridae</taxon>
        <taxon>Chrysochlorinae</taxon>
        <taxon>Chrysochloris</taxon>
    </lineage>
</organism>
<dbReference type="AlphaFoldDB" id="A0A9B0WP11"/>
<evidence type="ECO:0000259" key="3">
    <source>
        <dbReference type="PROSITE" id="PS50222"/>
    </source>
</evidence>
<dbReference type="SUPFAM" id="SSF47473">
    <property type="entry name" value="EF-hand"/>
    <property type="match status" value="1"/>
</dbReference>
<dbReference type="InterPro" id="IPR018247">
    <property type="entry name" value="EF_Hand_1_Ca_BS"/>
</dbReference>
<sequence>MSSTPAEKSTMGLVSLCHGYTEKDDTIRLANVFEKKDKNGDNRIEFSEFLSLLGESCVELGS</sequence>
<evidence type="ECO:0000313" key="5">
    <source>
        <dbReference type="RefSeq" id="XP_006861780.1"/>
    </source>
</evidence>
<evidence type="ECO:0000256" key="1">
    <source>
        <dbReference type="ARBA" id="ARBA00022723"/>
    </source>
</evidence>
<evidence type="ECO:0000256" key="2">
    <source>
        <dbReference type="ARBA" id="ARBA00022837"/>
    </source>
</evidence>
<proteinExistence type="predicted"/>
<feature type="domain" description="EF-hand" evidence="3">
    <location>
        <begin position="24"/>
        <end position="59"/>
    </location>
</feature>
<dbReference type="Proteomes" id="UP000504623">
    <property type="component" value="Unplaced"/>
</dbReference>
<dbReference type="CTD" id="6278"/>
<protein>
    <submittedName>
        <fullName evidence="5">Protein S100-A7</fullName>
    </submittedName>
</protein>